<proteinExistence type="predicted"/>
<reference evidence="2 3" key="1">
    <citation type="submission" date="2018-08" db="EMBL/GenBank/DDBJ databases">
        <title>Fibrisoma montanum sp. nov., isolated from Danxia mountain soil.</title>
        <authorList>
            <person name="Huang Y."/>
        </authorList>
    </citation>
    <scope>NUCLEOTIDE SEQUENCE [LARGE SCALE GENOMIC DNA]</scope>
    <source>
        <strain evidence="2 3">HYT19</strain>
    </source>
</reference>
<protein>
    <submittedName>
        <fullName evidence="2">Uncharacterized protein</fullName>
    </submittedName>
</protein>
<sequence>MPTCDFSQLTGPNKRLTFVVVRTACRVYRTDPFPGPTTRQADQAGHPTDTNVWGQEQSKFTIRIIQYYVTAVGSSGILLQQSRRPNDFYSIQTIHNPS</sequence>
<feature type="region of interest" description="Disordered" evidence="1">
    <location>
        <begin position="31"/>
        <end position="52"/>
    </location>
</feature>
<evidence type="ECO:0000256" key="1">
    <source>
        <dbReference type="SAM" id="MobiDB-lite"/>
    </source>
</evidence>
<dbReference type="Proteomes" id="UP000283523">
    <property type="component" value="Unassembled WGS sequence"/>
</dbReference>
<accession>A0A418M1J0</accession>
<evidence type="ECO:0000313" key="2">
    <source>
        <dbReference type="EMBL" id="RIV19473.1"/>
    </source>
</evidence>
<gene>
    <name evidence="2" type="ORF">DYU11_25600</name>
</gene>
<comment type="caution">
    <text evidence="2">The sequence shown here is derived from an EMBL/GenBank/DDBJ whole genome shotgun (WGS) entry which is preliminary data.</text>
</comment>
<evidence type="ECO:0000313" key="3">
    <source>
        <dbReference type="Proteomes" id="UP000283523"/>
    </source>
</evidence>
<organism evidence="2 3">
    <name type="scientific">Fibrisoma montanum</name>
    <dbReference type="NCBI Taxonomy" id="2305895"/>
    <lineage>
        <taxon>Bacteria</taxon>
        <taxon>Pseudomonadati</taxon>
        <taxon>Bacteroidota</taxon>
        <taxon>Cytophagia</taxon>
        <taxon>Cytophagales</taxon>
        <taxon>Spirosomataceae</taxon>
        <taxon>Fibrisoma</taxon>
    </lineage>
</organism>
<dbReference type="EMBL" id="QXED01000008">
    <property type="protein sequence ID" value="RIV19473.1"/>
    <property type="molecule type" value="Genomic_DNA"/>
</dbReference>
<keyword evidence="3" id="KW-1185">Reference proteome</keyword>
<name>A0A418M1J0_9BACT</name>
<dbReference type="AlphaFoldDB" id="A0A418M1J0"/>